<accession>A0A4V1J0P0</accession>
<sequence length="120" mass="12875">MAATIPAAAIPTAAAPGIPTATAANDVTAAFNSHQNEADHIRNSDVNAFTKASNLCAEDSCIDKDHHSIQYTDDTFEADLLWSLQHNPNVFTSAKSTVMPSLVARSRLAQFTGHLETRPR</sequence>
<dbReference type="AlphaFoldDB" id="A0A4V1J0P0"/>
<proteinExistence type="predicted"/>
<reference evidence="2" key="1">
    <citation type="journal article" date="2018" name="Nat. Microbiol.">
        <title>Leveraging single-cell genomics to expand the fungal tree of life.</title>
        <authorList>
            <person name="Ahrendt S.R."/>
            <person name="Quandt C.A."/>
            <person name="Ciobanu D."/>
            <person name="Clum A."/>
            <person name="Salamov A."/>
            <person name="Andreopoulos B."/>
            <person name="Cheng J.F."/>
            <person name="Woyke T."/>
            <person name="Pelin A."/>
            <person name="Henrissat B."/>
            <person name="Reynolds N.K."/>
            <person name="Benny G.L."/>
            <person name="Smith M.E."/>
            <person name="James T.Y."/>
            <person name="Grigoriev I.V."/>
        </authorList>
    </citation>
    <scope>NUCLEOTIDE SEQUENCE [LARGE SCALE GENOMIC DNA]</scope>
    <source>
        <strain evidence="2">Benny S71-1</strain>
    </source>
</reference>
<protein>
    <submittedName>
        <fullName evidence="1">Uncharacterized protein</fullName>
    </submittedName>
</protein>
<evidence type="ECO:0000313" key="2">
    <source>
        <dbReference type="Proteomes" id="UP000278143"/>
    </source>
</evidence>
<name>A0A4V1J0P0_9FUNG</name>
<organism evidence="1 2">
    <name type="scientific">Syncephalis pseudoplumigaleata</name>
    <dbReference type="NCBI Taxonomy" id="1712513"/>
    <lineage>
        <taxon>Eukaryota</taxon>
        <taxon>Fungi</taxon>
        <taxon>Fungi incertae sedis</taxon>
        <taxon>Zoopagomycota</taxon>
        <taxon>Zoopagomycotina</taxon>
        <taxon>Zoopagomycetes</taxon>
        <taxon>Zoopagales</taxon>
        <taxon>Piptocephalidaceae</taxon>
        <taxon>Syncephalis</taxon>
    </lineage>
</organism>
<keyword evidence="2" id="KW-1185">Reference proteome</keyword>
<dbReference type="OrthoDB" id="5597229at2759"/>
<evidence type="ECO:0000313" key="1">
    <source>
        <dbReference type="EMBL" id="RKP22229.1"/>
    </source>
</evidence>
<dbReference type="EMBL" id="KZ992378">
    <property type="protein sequence ID" value="RKP22229.1"/>
    <property type="molecule type" value="Genomic_DNA"/>
</dbReference>
<dbReference type="Proteomes" id="UP000278143">
    <property type="component" value="Unassembled WGS sequence"/>
</dbReference>
<gene>
    <name evidence="1" type="ORF">SYNPS1DRAFT_26114</name>
</gene>